<gene>
    <name evidence="1" type="ORF">EDD36DRAFT_413193</name>
</gene>
<organism evidence="1 2">
    <name type="scientific">Exophiala viscosa</name>
    <dbReference type="NCBI Taxonomy" id="2486360"/>
    <lineage>
        <taxon>Eukaryota</taxon>
        <taxon>Fungi</taxon>
        <taxon>Dikarya</taxon>
        <taxon>Ascomycota</taxon>
        <taxon>Pezizomycotina</taxon>
        <taxon>Eurotiomycetes</taxon>
        <taxon>Chaetothyriomycetidae</taxon>
        <taxon>Chaetothyriales</taxon>
        <taxon>Herpotrichiellaceae</taxon>
        <taxon>Exophiala</taxon>
    </lineage>
</organism>
<dbReference type="Proteomes" id="UP001203852">
    <property type="component" value="Unassembled WGS sequence"/>
</dbReference>
<accession>A0AAN6E4W3</accession>
<comment type="caution">
    <text evidence="1">The sequence shown here is derived from an EMBL/GenBank/DDBJ whole genome shotgun (WGS) entry which is preliminary data.</text>
</comment>
<keyword evidence="2" id="KW-1185">Reference proteome</keyword>
<protein>
    <submittedName>
        <fullName evidence="1">Uncharacterized protein</fullName>
    </submittedName>
</protein>
<evidence type="ECO:0000313" key="1">
    <source>
        <dbReference type="EMBL" id="KAI1617472.1"/>
    </source>
</evidence>
<evidence type="ECO:0000313" key="2">
    <source>
        <dbReference type="Proteomes" id="UP001203852"/>
    </source>
</evidence>
<proteinExistence type="predicted"/>
<name>A0AAN6E4W3_9EURO</name>
<dbReference type="AlphaFoldDB" id="A0AAN6E4W3"/>
<sequence length="208" mass="23404">MHRIIPRSEQSRCRSLPSRRGAWNWPFASRASHMSAVSSRAFSSRDRITNHEPQAVIHSGQSQVHFAIRYHSRLLVRAMRMSLLRRDAGCLRYSLQEEEWPRCFTVLYRALLEWASIINHKAVPLCPVPTDRVPIVAQQAANEALGRSNGWYYGLGTNPKRTCTDSDGVDIQFSLYILMTKSEFAFQIGAVVAVILADEAAAMTATGI</sequence>
<reference evidence="1" key="1">
    <citation type="journal article" date="2022" name="bioRxiv">
        <title>Deciphering the potential niche of two novel black yeast fungi from a biological soil crust based on their genomes, phenotypes, and melanin regulation.</title>
        <authorList>
            <consortium name="DOE Joint Genome Institute"/>
            <person name="Carr E.C."/>
            <person name="Barton Q."/>
            <person name="Grambo S."/>
            <person name="Sullivan M."/>
            <person name="Renfro C.M."/>
            <person name="Kuo A."/>
            <person name="Pangilinan J."/>
            <person name="Lipzen A."/>
            <person name="Keymanesh K."/>
            <person name="Savage E."/>
            <person name="Barry K."/>
            <person name="Grigoriev I.V."/>
            <person name="Riekhof W.R."/>
            <person name="Harris S.S."/>
        </authorList>
    </citation>
    <scope>NUCLEOTIDE SEQUENCE</scope>
    <source>
        <strain evidence="1">JF 03-4F</strain>
    </source>
</reference>
<dbReference type="EMBL" id="MU404350">
    <property type="protein sequence ID" value="KAI1617472.1"/>
    <property type="molecule type" value="Genomic_DNA"/>
</dbReference>